<dbReference type="SUPFAM" id="SSF47384">
    <property type="entry name" value="Homodimeric domain of signal transducing histidine kinase"/>
    <property type="match status" value="1"/>
</dbReference>
<dbReference type="PANTHER" id="PTHR42878:SF7">
    <property type="entry name" value="SENSOR HISTIDINE KINASE GLRK"/>
    <property type="match status" value="1"/>
</dbReference>
<proteinExistence type="predicted"/>
<evidence type="ECO:0000256" key="8">
    <source>
        <dbReference type="ARBA" id="ARBA00023012"/>
    </source>
</evidence>
<accession>A0A511RHJ2</accession>
<evidence type="ECO:0000259" key="10">
    <source>
        <dbReference type="PROSITE" id="PS50109"/>
    </source>
</evidence>
<gene>
    <name evidence="11" type="ORF">ODE01S_05420</name>
</gene>
<evidence type="ECO:0000256" key="3">
    <source>
        <dbReference type="ARBA" id="ARBA00022553"/>
    </source>
</evidence>
<sequence length="418" mass="46523">MAGPRRRIPLLNPSLLAAGLIVALLLLAGLLFYEQSRLESAITNARAANSAYQYSQLERDLLKAALICGRSGLDPVRATNLEQRARLAVHSYSFPLLAPESRRILERLLAALEAESARGWPCGRLEAWADRVHPIVIEATEVSSTVRSNLLVQLRDYRRDTLFGFVIVLLFAAAYLYYQARQVLGQRRRIADLESEGAFKTRLLGMVAHELRTPIATIVGFSELLDDPKADHRRYLQRIQNAARRLGQTLATFLDLYRLESGQRLELERRPVRLGALIEEAAEMLQVQFPGRFRLEPEAGEVVVIGDEGRLFSTVLNLLTNAAKYGPEGEPVRIRLACADGTARVEVYDGGPPLEAGEAEAIFQPWTRLARHRGREGHGLGLAVAREVVAQHGGRIGWEARPPGQVFWFELPCETASP</sequence>
<dbReference type="SMART" id="SM00388">
    <property type="entry name" value="HisKA"/>
    <property type="match status" value="1"/>
</dbReference>
<dbReference type="Proteomes" id="UP000321827">
    <property type="component" value="Unassembled WGS sequence"/>
</dbReference>
<keyword evidence="9" id="KW-0472">Membrane</keyword>
<dbReference type="EMBL" id="BJXN01000003">
    <property type="protein sequence ID" value="GEM89108.1"/>
    <property type="molecule type" value="Genomic_DNA"/>
</dbReference>
<evidence type="ECO:0000313" key="12">
    <source>
        <dbReference type="Proteomes" id="UP000321827"/>
    </source>
</evidence>
<keyword evidence="3" id="KW-0597">Phosphoprotein</keyword>
<evidence type="ECO:0000256" key="5">
    <source>
        <dbReference type="ARBA" id="ARBA00022741"/>
    </source>
</evidence>
<dbReference type="GO" id="GO:0000155">
    <property type="term" value="F:phosphorelay sensor kinase activity"/>
    <property type="evidence" value="ECO:0007669"/>
    <property type="project" value="InterPro"/>
</dbReference>
<keyword evidence="9" id="KW-0812">Transmembrane</keyword>
<dbReference type="PANTHER" id="PTHR42878">
    <property type="entry name" value="TWO-COMPONENT HISTIDINE KINASE"/>
    <property type="match status" value="1"/>
</dbReference>
<dbReference type="GO" id="GO:0005524">
    <property type="term" value="F:ATP binding"/>
    <property type="evidence" value="ECO:0007669"/>
    <property type="project" value="UniProtKB-KW"/>
</dbReference>
<keyword evidence="7" id="KW-0067">ATP-binding</keyword>
<dbReference type="GO" id="GO:0030295">
    <property type="term" value="F:protein kinase activator activity"/>
    <property type="evidence" value="ECO:0007669"/>
    <property type="project" value="TreeGrafter"/>
</dbReference>
<dbReference type="PROSITE" id="PS50109">
    <property type="entry name" value="HIS_KIN"/>
    <property type="match status" value="1"/>
</dbReference>
<dbReference type="InterPro" id="IPR005467">
    <property type="entry name" value="His_kinase_dom"/>
</dbReference>
<dbReference type="InterPro" id="IPR004358">
    <property type="entry name" value="Sig_transdc_His_kin-like_C"/>
</dbReference>
<dbReference type="RefSeq" id="WP_147145577.1">
    <property type="nucleotide sequence ID" value="NZ_BJXN01000003.1"/>
</dbReference>
<evidence type="ECO:0000256" key="9">
    <source>
        <dbReference type="SAM" id="Phobius"/>
    </source>
</evidence>
<comment type="caution">
    <text evidence="11">The sequence shown here is derived from an EMBL/GenBank/DDBJ whole genome shotgun (WGS) entry which is preliminary data.</text>
</comment>
<dbReference type="GO" id="GO:0007234">
    <property type="term" value="P:osmosensory signaling via phosphorelay pathway"/>
    <property type="evidence" value="ECO:0007669"/>
    <property type="project" value="TreeGrafter"/>
</dbReference>
<dbReference type="SUPFAM" id="SSF55874">
    <property type="entry name" value="ATPase domain of HSP90 chaperone/DNA topoisomerase II/histidine kinase"/>
    <property type="match status" value="1"/>
</dbReference>
<dbReference type="InterPro" id="IPR036890">
    <property type="entry name" value="HATPase_C_sf"/>
</dbReference>
<evidence type="ECO:0000256" key="7">
    <source>
        <dbReference type="ARBA" id="ARBA00022840"/>
    </source>
</evidence>
<evidence type="ECO:0000256" key="4">
    <source>
        <dbReference type="ARBA" id="ARBA00022679"/>
    </source>
</evidence>
<feature type="transmembrane region" description="Helical" evidence="9">
    <location>
        <begin position="161"/>
        <end position="178"/>
    </location>
</feature>
<feature type="transmembrane region" description="Helical" evidence="9">
    <location>
        <begin position="15"/>
        <end position="33"/>
    </location>
</feature>
<dbReference type="Gene3D" id="1.10.287.130">
    <property type="match status" value="1"/>
</dbReference>
<evidence type="ECO:0000256" key="2">
    <source>
        <dbReference type="ARBA" id="ARBA00012438"/>
    </source>
</evidence>
<feature type="domain" description="Histidine kinase" evidence="10">
    <location>
        <begin position="206"/>
        <end position="415"/>
    </location>
</feature>
<name>A0A511RHJ2_9DEIN</name>
<keyword evidence="8" id="KW-0902">Two-component regulatory system</keyword>
<dbReference type="InterPro" id="IPR003594">
    <property type="entry name" value="HATPase_dom"/>
</dbReference>
<evidence type="ECO:0000256" key="6">
    <source>
        <dbReference type="ARBA" id="ARBA00022777"/>
    </source>
</evidence>
<dbReference type="GO" id="GO:0000156">
    <property type="term" value="F:phosphorelay response regulator activity"/>
    <property type="evidence" value="ECO:0007669"/>
    <property type="project" value="TreeGrafter"/>
</dbReference>
<dbReference type="CDD" id="cd00075">
    <property type="entry name" value="HATPase"/>
    <property type="match status" value="1"/>
</dbReference>
<keyword evidence="4" id="KW-0808">Transferase</keyword>
<keyword evidence="9" id="KW-1133">Transmembrane helix</keyword>
<evidence type="ECO:0000313" key="11">
    <source>
        <dbReference type="EMBL" id="GEM89108.1"/>
    </source>
</evidence>
<protein>
    <recommendedName>
        <fullName evidence="2">histidine kinase</fullName>
        <ecNumber evidence="2">2.7.13.3</ecNumber>
    </recommendedName>
</protein>
<dbReference type="InterPro" id="IPR003661">
    <property type="entry name" value="HisK_dim/P_dom"/>
</dbReference>
<dbReference type="Pfam" id="PF00512">
    <property type="entry name" value="HisKA"/>
    <property type="match status" value="1"/>
</dbReference>
<dbReference type="SMART" id="SM00387">
    <property type="entry name" value="HATPase_c"/>
    <property type="match status" value="1"/>
</dbReference>
<dbReference type="CDD" id="cd00082">
    <property type="entry name" value="HisKA"/>
    <property type="match status" value="1"/>
</dbReference>
<dbReference type="AlphaFoldDB" id="A0A511RHJ2"/>
<keyword evidence="5" id="KW-0547">Nucleotide-binding</keyword>
<evidence type="ECO:0000256" key="1">
    <source>
        <dbReference type="ARBA" id="ARBA00000085"/>
    </source>
</evidence>
<keyword evidence="6" id="KW-0418">Kinase</keyword>
<dbReference type="Gene3D" id="3.30.565.10">
    <property type="entry name" value="Histidine kinase-like ATPase, C-terminal domain"/>
    <property type="match status" value="1"/>
</dbReference>
<comment type="catalytic activity">
    <reaction evidence="1">
        <text>ATP + protein L-histidine = ADP + protein N-phospho-L-histidine.</text>
        <dbReference type="EC" id="2.7.13.3"/>
    </reaction>
</comment>
<dbReference type="PRINTS" id="PR00344">
    <property type="entry name" value="BCTRLSENSOR"/>
</dbReference>
<dbReference type="EC" id="2.7.13.3" evidence="2"/>
<dbReference type="InterPro" id="IPR050351">
    <property type="entry name" value="BphY/WalK/GraS-like"/>
</dbReference>
<dbReference type="Pfam" id="PF02518">
    <property type="entry name" value="HATPase_c"/>
    <property type="match status" value="1"/>
</dbReference>
<organism evidence="11 12">
    <name type="scientific">Oceanithermus desulfurans NBRC 100063</name>
    <dbReference type="NCBI Taxonomy" id="1227550"/>
    <lineage>
        <taxon>Bacteria</taxon>
        <taxon>Thermotogati</taxon>
        <taxon>Deinococcota</taxon>
        <taxon>Deinococci</taxon>
        <taxon>Thermales</taxon>
        <taxon>Thermaceae</taxon>
        <taxon>Oceanithermus</taxon>
    </lineage>
</organism>
<reference evidence="11 12" key="1">
    <citation type="submission" date="2019-07" db="EMBL/GenBank/DDBJ databases">
        <title>Whole genome shotgun sequence of Oceanithermus desulfurans NBRC 100063.</title>
        <authorList>
            <person name="Hosoyama A."/>
            <person name="Uohara A."/>
            <person name="Ohji S."/>
            <person name="Ichikawa N."/>
        </authorList>
    </citation>
    <scope>NUCLEOTIDE SEQUENCE [LARGE SCALE GENOMIC DNA]</scope>
    <source>
        <strain evidence="11 12">NBRC 100063</strain>
    </source>
</reference>
<dbReference type="InterPro" id="IPR036097">
    <property type="entry name" value="HisK_dim/P_sf"/>
</dbReference>
<dbReference type="OrthoDB" id="509491at2"/>